<dbReference type="SUPFAM" id="SSF54427">
    <property type="entry name" value="NTF2-like"/>
    <property type="match status" value="1"/>
</dbReference>
<evidence type="ECO:0000313" key="2">
    <source>
        <dbReference type="EMBL" id="TYQ00686.1"/>
    </source>
</evidence>
<proteinExistence type="predicted"/>
<feature type="domain" description="SnoaL-like" evidence="1">
    <location>
        <begin position="14"/>
        <end position="130"/>
    </location>
</feature>
<dbReference type="InterPro" id="IPR037401">
    <property type="entry name" value="SnoaL-like"/>
</dbReference>
<dbReference type="AlphaFoldDB" id="A0A652YID8"/>
<dbReference type="EMBL" id="VNIQ01000013">
    <property type="protein sequence ID" value="TYQ00686.1"/>
    <property type="molecule type" value="Genomic_DNA"/>
</dbReference>
<dbReference type="Pfam" id="PF13577">
    <property type="entry name" value="SnoaL_4"/>
    <property type="match status" value="1"/>
</dbReference>
<reference evidence="2" key="1">
    <citation type="submission" date="2019-07" db="EMBL/GenBank/DDBJ databases">
        <title>Genomic Encyclopedia of Type Strains, Phase IV (KMG-IV): sequencing the most valuable type-strain genomes for metagenomic binning, comparative biology and taxonomic classification.</title>
        <authorList>
            <person name="Goeker M."/>
        </authorList>
    </citation>
    <scope>NUCLEOTIDE SEQUENCE</scope>
    <source>
        <strain evidence="2">DSM 44596</strain>
    </source>
</reference>
<dbReference type="Gene3D" id="3.10.450.50">
    <property type="match status" value="1"/>
</dbReference>
<evidence type="ECO:0000259" key="1">
    <source>
        <dbReference type="Pfam" id="PF13577"/>
    </source>
</evidence>
<accession>A0A652YID8</accession>
<gene>
    <name evidence="2" type="ORF">FNL38_11352</name>
</gene>
<dbReference type="InterPro" id="IPR032710">
    <property type="entry name" value="NTF2-like_dom_sf"/>
</dbReference>
<organism evidence="2">
    <name type="scientific">Nocardia globerula</name>
    <dbReference type="NCBI Taxonomy" id="1818"/>
    <lineage>
        <taxon>Bacteria</taxon>
        <taxon>Bacillati</taxon>
        <taxon>Actinomycetota</taxon>
        <taxon>Actinomycetes</taxon>
        <taxon>Mycobacteriales</taxon>
        <taxon>Nocardiaceae</taxon>
        <taxon>Nocardia</taxon>
    </lineage>
</organism>
<sequence>MSTETLTYADVVAGVQASLAAYTQAMDSGRFDDVLATFSSDAVFEIPNFGVVAEGHDAIREYYATTTGGAPLRHVVVNTLVSDQKEGEVEVSSDLLVLQKGDAGWGLIMVGKYQDILRSVSGAWLFQRRTLSFAI</sequence>
<comment type="caution">
    <text evidence="2">The sequence shown here is derived from an EMBL/GenBank/DDBJ whole genome shotgun (WGS) entry which is preliminary data.</text>
</comment>
<protein>
    <submittedName>
        <fullName evidence="2">SnoaL-like protein</fullName>
    </submittedName>
</protein>
<name>A0A652YID8_NOCGL</name>